<evidence type="ECO:0000313" key="2">
    <source>
        <dbReference type="Proteomes" id="UP000184447"/>
    </source>
</evidence>
<dbReference type="EMBL" id="FQXM01000009">
    <property type="protein sequence ID" value="SHH67980.1"/>
    <property type="molecule type" value="Genomic_DNA"/>
</dbReference>
<proteinExistence type="predicted"/>
<sequence length="110" mass="12794">MDYKVVKFEVFIPEEFVEELRNELNKVHALTVDGIYDNCMAVSKVKGSWRPLENANPYEGVIGEISEEEECKVEFTCRYEISKEAIKVIKRVHPYETPVINILPNLIFDI</sequence>
<evidence type="ECO:0008006" key="3">
    <source>
        <dbReference type="Google" id="ProtNLM"/>
    </source>
</evidence>
<dbReference type="RefSeq" id="WP_073338288.1">
    <property type="nucleotide sequence ID" value="NZ_FQXM01000009.1"/>
</dbReference>
<dbReference type="AlphaFoldDB" id="A0A1M5UYH3"/>
<dbReference type="InterPro" id="IPR015867">
    <property type="entry name" value="N-reg_PII/ATP_PRibTrfase_C"/>
</dbReference>
<dbReference type="SUPFAM" id="SSF102705">
    <property type="entry name" value="NIF3 (NGG1p interacting factor 3)-like"/>
    <property type="match status" value="1"/>
</dbReference>
<organism evidence="1 2">
    <name type="scientific">Clostridium grantii DSM 8605</name>
    <dbReference type="NCBI Taxonomy" id="1121316"/>
    <lineage>
        <taxon>Bacteria</taxon>
        <taxon>Bacillati</taxon>
        <taxon>Bacillota</taxon>
        <taxon>Clostridia</taxon>
        <taxon>Eubacteriales</taxon>
        <taxon>Clostridiaceae</taxon>
        <taxon>Clostridium</taxon>
    </lineage>
</organism>
<dbReference type="PANTHER" id="PTHR41774">
    <property type="match status" value="1"/>
</dbReference>
<keyword evidence="2" id="KW-1185">Reference proteome</keyword>
<dbReference type="Gene3D" id="3.30.70.120">
    <property type="match status" value="1"/>
</dbReference>
<evidence type="ECO:0000313" key="1">
    <source>
        <dbReference type="EMBL" id="SHH67980.1"/>
    </source>
</evidence>
<dbReference type="OrthoDB" id="1690807at2"/>
<dbReference type="InterPro" id="IPR036069">
    <property type="entry name" value="DUF34/NIF3_sf"/>
</dbReference>
<name>A0A1M5UYH3_9CLOT</name>
<gene>
    <name evidence="1" type="ORF">SAMN02745207_01993</name>
</gene>
<protein>
    <recommendedName>
        <fullName evidence="3">Divalent cation tolerance protein</fullName>
    </recommendedName>
</protein>
<dbReference type="PANTHER" id="PTHR41774:SF1">
    <property type="entry name" value="NGG1P INTERACTING FACTOR NIF3"/>
    <property type="match status" value="1"/>
</dbReference>
<accession>A0A1M5UYH3</accession>
<dbReference type="STRING" id="1121316.SAMN02745207_01993"/>
<dbReference type="Proteomes" id="UP000184447">
    <property type="component" value="Unassembled WGS sequence"/>
</dbReference>
<reference evidence="1 2" key="1">
    <citation type="submission" date="2016-11" db="EMBL/GenBank/DDBJ databases">
        <authorList>
            <person name="Jaros S."/>
            <person name="Januszkiewicz K."/>
            <person name="Wedrychowicz H."/>
        </authorList>
    </citation>
    <scope>NUCLEOTIDE SEQUENCE [LARGE SCALE GENOMIC DNA]</scope>
    <source>
        <strain evidence="1 2">DSM 8605</strain>
    </source>
</reference>